<dbReference type="Proteomes" id="UP001523550">
    <property type="component" value="Unassembled WGS sequence"/>
</dbReference>
<organism evidence="1 2">
    <name type="scientific">Natronospira proteinivora</name>
    <dbReference type="NCBI Taxonomy" id="1807133"/>
    <lineage>
        <taxon>Bacteria</taxon>
        <taxon>Pseudomonadati</taxon>
        <taxon>Pseudomonadota</taxon>
        <taxon>Gammaproteobacteria</taxon>
        <taxon>Natronospirales</taxon>
        <taxon>Natronospiraceae</taxon>
        <taxon>Natronospira</taxon>
    </lineage>
</organism>
<dbReference type="PANTHER" id="PTHR43235">
    <property type="entry name" value="GLUTAMINE AMIDOTRANSFERASE PB2B2.05-RELATED"/>
    <property type="match status" value="1"/>
</dbReference>
<name>A0ABT1G991_9GAMM</name>
<keyword evidence="2" id="KW-1185">Reference proteome</keyword>
<dbReference type="PROSITE" id="PS51273">
    <property type="entry name" value="GATASE_TYPE_1"/>
    <property type="match status" value="1"/>
</dbReference>
<dbReference type="EMBL" id="JALJYF010000002">
    <property type="protein sequence ID" value="MCP1727894.1"/>
    <property type="molecule type" value="Genomic_DNA"/>
</dbReference>
<evidence type="ECO:0000313" key="1">
    <source>
        <dbReference type="EMBL" id="MCP1727894.1"/>
    </source>
</evidence>
<dbReference type="SUPFAM" id="SSF52317">
    <property type="entry name" value="Class I glutamine amidotransferase-like"/>
    <property type="match status" value="1"/>
</dbReference>
<dbReference type="Gene3D" id="3.40.50.880">
    <property type="match status" value="1"/>
</dbReference>
<keyword evidence="1" id="KW-0315">Glutamine amidotransferase</keyword>
<sequence>MRIGVSQRVEVIDRYGERRDCLDQAWFRLLESLGLVPVPLPNSLEHPSAYLADLGLDGFILSGGNDLAHLPNVSRSAPERDRTEAAVLEFSRAQNLPVLGVCRGMQMMNHFLGGRLQPVQGHVATRHVVVPEGGDPLFEAYREVNSFHDWAVPSDGLGQELKARARADDGTVEAAVHTSLPWLAIMWHPERETPFLDADTQLISQLFWN</sequence>
<accession>A0ABT1G991</accession>
<gene>
    <name evidence="1" type="ORF">J2T60_001894</name>
</gene>
<dbReference type="Pfam" id="PF07722">
    <property type="entry name" value="Peptidase_C26"/>
    <property type="match status" value="1"/>
</dbReference>
<dbReference type="InterPro" id="IPR011697">
    <property type="entry name" value="Peptidase_C26"/>
</dbReference>
<dbReference type="InterPro" id="IPR029062">
    <property type="entry name" value="Class_I_gatase-like"/>
</dbReference>
<dbReference type="InterPro" id="IPR044668">
    <property type="entry name" value="PuuD-like"/>
</dbReference>
<proteinExistence type="predicted"/>
<protein>
    <submittedName>
        <fullName evidence="1">Glutamine amidotransferase</fullName>
    </submittedName>
</protein>
<comment type="caution">
    <text evidence="1">The sequence shown here is derived from an EMBL/GenBank/DDBJ whole genome shotgun (WGS) entry which is preliminary data.</text>
</comment>
<dbReference type="PANTHER" id="PTHR43235:SF1">
    <property type="entry name" value="GLUTAMINE AMIDOTRANSFERASE PB2B2.05-RELATED"/>
    <property type="match status" value="1"/>
</dbReference>
<reference evidence="1 2" key="1">
    <citation type="submission" date="2022-03" db="EMBL/GenBank/DDBJ databases">
        <title>Genomic Encyclopedia of Type Strains, Phase III (KMG-III): the genomes of soil and plant-associated and newly described type strains.</title>
        <authorList>
            <person name="Whitman W."/>
        </authorList>
    </citation>
    <scope>NUCLEOTIDE SEQUENCE [LARGE SCALE GENOMIC DNA]</scope>
    <source>
        <strain evidence="1 2">BSker1</strain>
    </source>
</reference>
<dbReference type="RefSeq" id="WP_253448910.1">
    <property type="nucleotide sequence ID" value="NZ_JALJYF010000002.1"/>
</dbReference>
<evidence type="ECO:0000313" key="2">
    <source>
        <dbReference type="Proteomes" id="UP001523550"/>
    </source>
</evidence>